<gene>
    <name evidence="2" type="ORF">C0630_10810</name>
</gene>
<evidence type="ECO:0000259" key="1">
    <source>
        <dbReference type="Pfam" id="PF03781"/>
    </source>
</evidence>
<dbReference type="PANTHER" id="PTHR23150">
    <property type="entry name" value="SULFATASE MODIFYING FACTOR 1, 2"/>
    <property type="match status" value="1"/>
</dbReference>
<dbReference type="InterPro" id="IPR016187">
    <property type="entry name" value="CTDL_fold"/>
</dbReference>
<feature type="domain" description="Sulfatase-modifying factor enzyme-like" evidence="1">
    <location>
        <begin position="4"/>
        <end position="241"/>
    </location>
</feature>
<organism evidence="2 3">
    <name type="scientific">Sedimenticola selenatireducens</name>
    <dbReference type="NCBI Taxonomy" id="191960"/>
    <lineage>
        <taxon>Bacteria</taxon>
        <taxon>Pseudomonadati</taxon>
        <taxon>Pseudomonadota</taxon>
        <taxon>Gammaproteobacteria</taxon>
        <taxon>Chromatiales</taxon>
        <taxon>Sedimenticolaceae</taxon>
        <taxon>Sedimenticola</taxon>
    </lineage>
</organism>
<protein>
    <submittedName>
        <fullName evidence="2">Protein NirV</fullName>
    </submittedName>
</protein>
<name>A0A2N6CW52_9GAMM</name>
<proteinExistence type="predicted"/>
<dbReference type="EMBL" id="PKUN01000017">
    <property type="protein sequence ID" value="PLX61447.1"/>
    <property type="molecule type" value="Genomic_DNA"/>
</dbReference>
<dbReference type="GO" id="GO:0120147">
    <property type="term" value="F:formylglycine-generating oxidase activity"/>
    <property type="evidence" value="ECO:0007669"/>
    <property type="project" value="TreeGrafter"/>
</dbReference>
<dbReference type="Gene3D" id="3.90.1580.10">
    <property type="entry name" value="paralog of FGE (formylglycine-generating enzyme)"/>
    <property type="match status" value="1"/>
</dbReference>
<dbReference type="InterPro" id="IPR042095">
    <property type="entry name" value="SUMF_sf"/>
</dbReference>
<evidence type="ECO:0000313" key="3">
    <source>
        <dbReference type="Proteomes" id="UP000235015"/>
    </source>
</evidence>
<dbReference type="SUPFAM" id="SSF56436">
    <property type="entry name" value="C-type lectin-like"/>
    <property type="match status" value="1"/>
</dbReference>
<reference evidence="2 3" key="1">
    <citation type="submission" date="2017-11" db="EMBL/GenBank/DDBJ databases">
        <title>Genome-resolved metagenomics identifies genetic mobility, metabolic interactions, and unexpected diversity in perchlorate-reducing communities.</title>
        <authorList>
            <person name="Barnum T.P."/>
            <person name="Figueroa I.A."/>
            <person name="Carlstrom C.I."/>
            <person name="Lucas L.N."/>
            <person name="Engelbrektson A.L."/>
            <person name="Coates J.D."/>
        </authorList>
    </citation>
    <scope>NUCLEOTIDE SEQUENCE [LARGE SCALE GENOMIC DNA]</scope>
    <source>
        <strain evidence="2">BM301</strain>
    </source>
</reference>
<dbReference type="InterPro" id="IPR051043">
    <property type="entry name" value="Sulfatase_Mod_Factor_Kinase"/>
</dbReference>
<sequence length="244" mass="28040">MTLIIGDPFVRGSERCPDEMPINKVTLHPYFMDVLPVLNQDFEIFIENDCYHKDEYWCGRGIKFIRDLGIVKPLCWGDSNWNQPDQPVTGISWYEASAYARFVGKELPTEAQWEFAAKGNDSRIYPWGNSLASTLYANYAPDCEPEELIRRSTPWHQHPQNRSPFGCLGMAGNVAEWCKDNYLPNYRWDTTYTNPLCITNVVDDHVTRGGSGLHDEDYMRCASRDSYPPTVRDNIVGLRCVINL</sequence>
<accession>A0A2N6CW52</accession>
<evidence type="ECO:0000313" key="2">
    <source>
        <dbReference type="EMBL" id="PLX61447.1"/>
    </source>
</evidence>
<dbReference type="PANTHER" id="PTHR23150:SF19">
    <property type="entry name" value="FORMYLGLYCINE-GENERATING ENZYME"/>
    <property type="match status" value="1"/>
</dbReference>
<dbReference type="InterPro" id="IPR005532">
    <property type="entry name" value="SUMF_dom"/>
</dbReference>
<dbReference type="Proteomes" id="UP000235015">
    <property type="component" value="Unassembled WGS sequence"/>
</dbReference>
<comment type="caution">
    <text evidence="2">The sequence shown here is derived from an EMBL/GenBank/DDBJ whole genome shotgun (WGS) entry which is preliminary data.</text>
</comment>
<dbReference type="Pfam" id="PF03781">
    <property type="entry name" value="FGE-sulfatase"/>
    <property type="match status" value="1"/>
</dbReference>
<dbReference type="AlphaFoldDB" id="A0A2N6CW52"/>